<evidence type="ECO:0000313" key="2">
    <source>
        <dbReference type="Proteomes" id="UP000001072"/>
    </source>
</evidence>
<dbReference type="HOGENOM" id="CLU_2038583_0_0_1"/>
<dbReference type="AlphaFoldDB" id="F4SD02"/>
<name>F4SD02_MELLP</name>
<dbReference type="EMBL" id="GL883230">
    <property type="protein sequence ID" value="EGF97467.1"/>
    <property type="molecule type" value="Genomic_DNA"/>
</dbReference>
<protein>
    <submittedName>
        <fullName evidence="1">Uncharacterized protein</fullName>
    </submittedName>
</protein>
<organism evidence="2">
    <name type="scientific">Melampsora larici-populina (strain 98AG31 / pathotype 3-4-7)</name>
    <name type="common">Poplar leaf rust fungus</name>
    <dbReference type="NCBI Taxonomy" id="747676"/>
    <lineage>
        <taxon>Eukaryota</taxon>
        <taxon>Fungi</taxon>
        <taxon>Dikarya</taxon>
        <taxon>Basidiomycota</taxon>
        <taxon>Pucciniomycotina</taxon>
        <taxon>Pucciniomycetes</taxon>
        <taxon>Pucciniales</taxon>
        <taxon>Melampsoraceae</taxon>
        <taxon>Melampsora</taxon>
    </lineage>
</organism>
<proteinExistence type="predicted"/>
<accession>F4SD02</accession>
<sequence length="121" mass="13567">MLLTDFLTQLHERRPTLATKLTLSQLVRFVNLASDVYKPVDHALQLTSDDPRILPFLKLALDVGMDLDDYDALWNLAFPSLPFSFINPGALIRLHGLTDHLTTKPIKAEPPHTPPTGRLCV</sequence>
<gene>
    <name evidence="1" type="ORF">MELLADRAFT_69971</name>
</gene>
<dbReference type="InParanoid" id="F4SD02"/>
<dbReference type="KEGG" id="mlr:MELLADRAFT_69971"/>
<reference evidence="2" key="1">
    <citation type="journal article" date="2011" name="Proc. Natl. Acad. Sci. U.S.A.">
        <title>Obligate biotrophy features unraveled by the genomic analysis of rust fungi.</title>
        <authorList>
            <person name="Duplessis S."/>
            <person name="Cuomo C.A."/>
            <person name="Lin Y.-C."/>
            <person name="Aerts A."/>
            <person name="Tisserant E."/>
            <person name="Veneault-Fourrey C."/>
            <person name="Joly D.L."/>
            <person name="Hacquard S."/>
            <person name="Amselem J."/>
            <person name="Cantarel B.L."/>
            <person name="Chiu R."/>
            <person name="Coutinho P.M."/>
            <person name="Feau N."/>
            <person name="Field M."/>
            <person name="Frey P."/>
            <person name="Gelhaye E."/>
            <person name="Goldberg J."/>
            <person name="Grabherr M.G."/>
            <person name="Kodira C.D."/>
            <person name="Kohler A."/>
            <person name="Kuees U."/>
            <person name="Lindquist E.A."/>
            <person name="Lucas S.M."/>
            <person name="Mago R."/>
            <person name="Mauceli E."/>
            <person name="Morin E."/>
            <person name="Murat C."/>
            <person name="Pangilinan J.L."/>
            <person name="Park R."/>
            <person name="Pearson M."/>
            <person name="Quesneville H."/>
            <person name="Rouhier N."/>
            <person name="Sakthikumar S."/>
            <person name="Salamov A.A."/>
            <person name="Schmutz J."/>
            <person name="Selles B."/>
            <person name="Shapiro H."/>
            <person name="Tanguay P."/>
            <person name="Tuskan G.A."/>
            <person name="Henrissat B."/>
            <person name="Van de Peer Y."/>
            <person name="Rouze P."/>
            <person name="Ellis J.G."/>
            <person name="Dodds P.N."/>
            <person name="Schein J.E."/>
            <person name="Zhong S."/>
            <person name="Hamelin R.C."/>
            <person name="Grigoriev I.V."/>
            <person name="Szabo L.J."/>
            <person name="Martin F."/>
        </authorList>
    </citation>
    <scope>NUCLEOTIDE SEQUENCE [LARGE SCALE GENOMIC DNA]</scope>
    <source>
        <strain evidence="2">98AG31 / pathotype 3-4-7</strain>
    </source>
</reference>
<dbReference type="RefSeq" id="XP_007419254.1">
    <property type="nucleotide sequence ID" value="XM_007419192.1"/>
</dbReference>
<dbReference type="Proteomes" id="UP000001072">
    <property type="component" value="Unassembled WGS sequence"/>
</dbReference>
<dbReference type="GeneID" id="18931381"/>
<dbReference type="VEuPathDB" id="FungiDB:MELLADRAFT_69971"/>
<evidence type="ECO:0000313" key="1">
    <source>
        <dbReference type="EMBL" id="EGF97467.1"/>
    </source>
</evidence>
<keyword evidence="2" id="KW-1185">Reference proteome</keyword>